<dbReference type="EMBL" id="BMAW01035193">
    <property type="protein sequence ID" value="GFU38740.1"/>
    <property type="molecule type" value="Genomic_DNA"/>
</dbReference>
<proteinExistence type="predicted"/>
<dbReference type="AlphaFoldDB" id="A0A8X6QYN3"/>
<name>A0A8X6QYN3_NEPPI</name>
<protein>
    <submittedName>
        <fullName evidence="2">Uncharacterized protein</fullName>
    </submittedName>
</protein>
<keyword evidence="1" id="KW-0732">Signal</keyword>
<reference evidence="2" key="1">
    <citation type="submission" date="2020-08" db="EMBL/GenBank/DDBJ databases">
        <title>Multicomponent nature underlies the extraordinary mechanical properties of spider dragline silk.</title>
        <authorList>
            <person name="Kono N."/>
            <person name="Nakamura H."/>
            <person name="Mori M."/>
            <person name="Yoshida Y."/>
            <person name="Ohtoshi R."/>
            <person name="Malay A.D."/>
            <person name="Moran D.A.P."/>
            <person name="Tomita M."/>
            <person name="Numata K."/>
            <person name="Arakawa K."/>
        </authorList>
    </citation>
    <scope>NUCLEOTIDE SEQUENCE</scope>
</reference>
<sequence>MKLAIYIFTFLGFVSLTFGQTQSPVAGVFDVARSILRNMFGGNNSPLTRILDQVLDAFQFNDWKEKVPSILEEKAKELSKRGMREFEQAMGQLDVMKEDPNTTKEDYMKVVKKLQNSSQ</sequence>
<organism evidence="2 3">
    <name type="scientific">Nephila pilipes</name>
    <name type="common">Giant wood spider</name>
    <name type="synonym">Nephila maculata</name>
    <dbReference type="NCBI Taxonomy" id="299642"/>
    <lineage>
        <taxon>Eukaryota</taxon>
        <taxon>Metazoa</taxon>
        <taxon>Ecdysozoa</taxon>
        <taxon>Arthropoda</taxon>
        <taxon>Chelicerata</taxon>
        <taxon>Arachnida</taxon>
        <taxon>Araneae</taxon>
        <taxon>Araneomorphae</taxon>
        <taxon>Entelegynae</taxon>
        <taxon>Araneoidea</taxon>
        <taxon>Nephilidae</taxon>
        <taxon>Nephila</taxon>
    </lineage>
</organism>
<evidence type="ECO:0000256" key="1">
    <source>
        <dbReference type="SAM" id="SignalP"/>
    </source>
</evidence>
<dbReference type="Proteomes" id="UP000887013">
    <property type="component" value="Unassembled WGS sequence"/>
</dbReference>
<evidence type="ECO:0000313" key="3">
    <source>
        <dbReference type="Proteomes" id="UP000887013"/>
    </source>
</evidence>
<feature type="chain" id="PRO_5036499836" evidence="1">
    <location>
        <begin position="20"/>
        <end position="119"/>
    </location>
</feature>
<comment type="caution">
    <text evidence="2">The sequence shown here is derived from an EMBL/GenBank/DDBJ whole genome shotgun (WGS) entry which is preliminary data.</text>
</comment>
<keyword evidence="3" id="KW-1185">Reference proteome</keyword>
<evidence type="ECO:0000313" key="2">
    <source>
        <dbReference type="EMBL" id="GFU38740.1"/>
    </source>
</evidence>
<gene>
    <name evidence="2" type="primary">AVEN_15200_1</name>
    <name evidence="2" type="ORF">NPIL_308011</name>
</gene>
<feature type="signal peptide" evidence="1">
    <location>
        <begin position="1"/>
        <end position="19"/>
    </location>
</feature>
<accession>A0A8X6QYN3</accession>
<dbReference type="OrthoDB" id="6425968at2759"/>